<accession>A0A7Z7BHC7</accession>
<proteinExistence type="predicted"/>
<comment type="caution">
    <text evidence="2">The sequence shown here is derived from an EMBL/GenBank/DDBJ whole genome shotgun (WGS) entry which is preliminary data.</text>
</comment>
<dbReference type="RefSeq" id="WP_143528061.1">
    <property type="nucleotide sequence ID" value="NZ_FNEW01000001.1"/>
</dbReference>
<reference evidence="2 3" key="1">
    <citation type="submission" date="2016-10" db="EMBL/GenBank/DDBJ databases">
        <authorList>
            <person name="Varghese N."/>
            <person name="Submissions S."/>
        </authorList>
    </citation>
    <scope>NUCLEOTIDE SEQUENCE [LARGE SCALE GENOMIC DNA]</scope>
    <source>
        <strain evidence="2 3">PDC82</strain>
    </source>
</reference>
<name>A0A7Z7BHC7_9HYPH</name>
<dbReference type="AlphaFoldDB" id="A0A7Z7BHC7"/>
<organism evidence="2 3">
    <name type="scientific">Agrobacterium fabrum</name>
    <dbReference type="NCBI Taxonomy" id="1176649"/>
    <lineage>
        <taxon>Bacteria</taxon>
        <taxon>Pseudomonadati</taxon>
        <taxon>Pseudomonadota</taxon>
        <taxon>Alphaproteobacteria</taxon>
        <taxon>Hyphomicrobiales</taxon>
        <taxon>Rhizobiaceae</taxon>
        <taxon>Rhizobium/Agrobacterium group</taxon>
        <taxon>Agrobacterium</taxon>
        <taxon>Agrobacterium tumefaciens complex</taxon>
    </lineage>
</organism>
<evidence type="ECO:0000313" key="2">
    <source>
        <dbReference type="EMBL" id="SDJ24581.1"/>
    </source>
</evidence>
<protein>
    <submittedName>
        <fullName evidence="2">Uncharacterized protein</fullName>
    </submittedName>
</protein>
<feature type="region of interest" description="Disordered" evidence="1">
    <location>
        <begin position="1"/>
        <end position="23"/>
    </location>
</feature>
<sequence length="233" mass="26615">MVDLSDLMGGDEPTGRPRGRPTKAEAEARLQKQMQEDLPHYTEFRKPVGVMFIANVVGKQPKQIQKRLEKCPVSKWATHGGKQVPFYDFMTAMSYLVPPRGSIEDWFAQQNAASLPPYVNKMWWDSAHQRNRVMLASGDLWHTEDVMLVLGRVAMMIRQDVKMWIEDLPEKELLSNKQYGALVDATNRLVEEIRKTLVEMPRETLSMTAHIKSELDSSGRMIDDADRPAGDDE</sequence>
<evidence type="ECO:0000313" key="3">
    <source>
        <dbReference type="Proteomes" id="UP000198917"/>
    </source>
</evidence>
<dbReference type="Proteomes" id="UP000198917">
    <property type="component" value="Unassembled WGS sequence"/>
</dbReference>
<dbReference type="EMBL" id="FNEW01000001">
    <property type="protein sequence ID" value="SDJ24581.1"/>
    <property type="molecule type" value="Genomic_DNA"/>
</dbReference>
<evidence type="ECO:0000256" key="1">
    <source>
        <dbReference type="SAM" id="MobiDB-lite"/>
    </source>
</evidence>
<gene>
    <name evidence="2" type="ORF">SAMN05428983_0801</name>
</gene>